<protein>
    <submittedName>
        <fullName evidence="2">GNAT family N-acetyltransferase</fullName>
    </submittedName>
</protein>
<dbReference type="EMBL" id="BAABJI010000004">
    <property type="protein sequence ID" value="GAA4928181.1"/>
    <property type="molecule type" value="Genomic_DNA"/>
</dbReference>
<dbReference type="Proteomes" id="UP001501436">
    <property type="component" value="Unassembled WGS sequence"/>
</dbReference>
<evidence type="ECO:0000313" key="3">
    <source>
        <dbReference type="Proteomes" id="UP001501436"/>
    </source>
</evidence>
<sequence>MDINIRQASLNDLHAIRELFYNTIHAVNIKDYNANQIEVWSANRDNEELWRNRVNSQYFIVAEHNREIVGFTSLALDGYLDLMFVHQHYQGKGIAAVLLTEVEDYAVDNLSVKTLITHASITAKPFFLKKGFDIVKQQTVNVQGIHLTNYVMQKELN</sequence>
<dbReference type="RefSeq" id="WP_345333516.1">
    <property type="nucleotide sequence ID" value="NZ_BAABJI010000004.1"/>
</dbReference>
<feature type="domain" description="N-acetyltransferase" evidence="1">
    <location>
        <begin position="3"/>
        <end position="157"/>
    </location>
</feature>
<name>A0ABP9G578_9SPHI</name>
<dbReference type="Pfam" id="PF13673">
    <property type="entry name" value="Acetyltransf_10"/>
    <property type="match status" value="1"/>
</dbReference>
<organism evidence="2 3">
    <name type="scientific">Mucilaginibacter defluvii</name>
    <dbReference type="NCBI Taxonomy" id="1196019"/>
    <lineage>
        <taxon>Bacteria</taxon>
        <taxon>Pseudomonadati</taxon>
        <taxon>Bacteroidota</taxon>
        <taxon>Sphingobacteriia</taxon>
        <taxon>Sphingobacteriales</taxon>
        <taxon>Sphingobacteriaceae</taxon>
        <taxon>Mucilaginibacter</taxon>
    </lineage>
</organism>
<proteinExistence type="predicted"/>
<dbReference type="InterPro" id="IPR052564">
    <property type="entry name" value="N-acetyltrans/Recomb-assoc"/>
</dbReference>
<evidence type="ECO:0000313" key="2">
    <source>
        <dbReference type="EMBL" id="GAA4928181.1"/>
    </source>
</evidence>
<dbReference type="Gene3D" id="3.40.630.30">
    <property type="match status" value="1"/>
</dbReference>
<dbReference type="PANTHER" id="PTHR43451:SF1">
    <property type="entry name" value="ACETYLTRANSFERASE"/>
    <property type="match status" value="1"/>
</dbReference>
<dbReference type="InterPro" id="IPR000182">
    <property type="entry name" value="GNAT_dom"/>
</dbReference>
<gene>
    <name evidence="2" type="ORF">GCM10023313_36000</name>
</gene>
<keyword evidence="3" id="KW-1185">Reference proteome</keyword>
<dbReference type="PANTHER" id="PTHR43451">
    <property type="entry name" value="ACETYLTRANSFERASE (GNAT) FAMILY PROTEIN"/>
    <property type="match status" value="1"/>
</dbReference>
<reference evidence="3" key="1">
    <citation type="journal article" date="2019" name="Int. J. Syst. Evol. Microbiol.">
        <title>The Global Catalogue of Microorganisms (GCM) 10K type strain sequencing project: providing services to taxonomists for standard genome sequencing and annotation.</title>
        <authorList>
            <consortium name="The Broad Institute Genomics Platform"/>
            <consortium name="The Broad Institute Genome Sequencing Center for Infectious Disease"/>
            <person name="Wu L."/>
            <person name="Ma J."/>
        </authorList>
    </citation>
    <scope>NUCLEOTIDE SEQUENCE [LARGE SCALE GENOMIC DNA]</scope>
    <source>
        <strain evidence="3">JCM 18283</strain>
    </source>
</reference>
<dbReference type="InterPro" id="IPR016181">
    <property type="entry name" value="Acyl_CoA_acyltransferase"/>
</dbReference>
<dbReference type="PROSITE" id="PS51186">
    <property type="entry name" value="GNAT"/>
    <property type="match status" value="1"/>
</dbReference>
<comment type="caution">
    <text evidence="2">The sequence shown here is derived from an EMBL/GenBank/DDBJ whole genome shotgun (WGS) entry which is preliminary data.</text>
</comment>
<dbReference type="CDD" id="cd04301">
    <property type="entry name" value="NAT_SF"/>
    <property type="match status" value="1"/>
</dbReference>
<evidence type="ECO:0000259" key="1">
    <source>
        <dbReference type="PROSITE" id="PS51186"/>
    </source>
</evidence>
<accession>A0ABP9G578</accession>
<dbReference type="SUPFAM" id="SSF55729">
    <property type="entry name" value="Acyl-CoA N-acyltransferases (Nat)"/>
    <property type="match status" value="1"/>
</dbReference>